<dbReference type="InterPro" id="IPR036388">
    <property type="entry name" value="WH-like_DNA-bd_sf"/>
</dbReference>
<evidence type="ECO:0000259" key="1">
    <source>
        <dbReference type="Pfam" id="PF13601"/>
    </source>
</evidence>
<sequence length="109" mass="12310">MGDTIFDEVIHAPLRFRICGILNSVERLKFQVLRDTLTVADASLSKNLKVLSSAGYVSISKNPSPKRTDSRRLTWLSLTRQGRLAFSSHIRALREIAEMENLHLNDSSK</sequence>
<proteinExistence type="predicted"/>
<dbReference type="Pfam" id="PF13601">
    <property type="entry name" value="HTH_34"/>
    <property type="match status" value="1"/>
</dbReference>
<comment type="caution">
    <text evidence="2">The sequence shown here is derived from an EMBL/GenBank/DDBJ whole genome shotgun (WGS) entry which is preliminary data.</text>
</comment>
<dbReference type="PANTHER" id="PTHR37318:SF1">
    <property type="entry name" value="BSL7504 PROTEIN"/>
    <property type="match status" value="1"/>
</dbReference>
<gene>
    <name evidence="2" type="ORF">FYJ24_01385</name>
</gene>
<evidence type="ECO:0000313" key="3">
    <source>
        <dbReference type="Proteomes" id="UP000470875"/>
    </source>
</evidence>
<dbReference type="InterPro" id="IPR036390">
    <property type="entry name" value="WH_DNA-bd_sf"/>
</dbReference>
<dbReference type="RefSeq" id="WP_318656425.1">
    <property type="nucleotide sequence ID" value="NZ_VULO01000001.1"/>
</dbReference>
<dbReference type="SUPFAM" id="SSF46785">
    <property type="entry name" value="Winged helix' DNA-binding domain"/>
    <property type="match status" value="1"/>
</dbReference>
<dbReference type="AlphaFoldDB" id="A0A6N7VP13"/>
<reference evidence="2 3" key="1">
    <citation type="submission" date="2019-08" db="EMBL/GenBank/DDBJ databases">
        <title>In-depth cultivation of the pig gut microbiome towards novel bacterial diversity and tailored functional studies.</title>
        <authorList>
            <person name="Wylensek D."/>
            <person name="Hitch T.C.A."/>
            <person name="Clavel T."/>
        </authorList>
    </citation>
    <scope>NUCLEOTIDE SEQUENCE [LARGE SCALE GENOMIC DNA]</scope>
    <source>
        <strain evidence="2 3">WB03_NA08</strain>
    </source>
</reference>
<evidence type="ECO:0000313" key="2">
    <source>
        <dbReference type="EMBL" id="MSS83437.1"/>
    </source>
</evidence>
<dbReference type="Proteomes" id="UP000470875">
    <property type="component" value="Unassembled WGS sequence"/>
</dbReference>
<dbReference type="EMBL" id="VULO01000001">
    <property type="protein sequence ID" value="MSS83437.1"/>
    <property type="molecule type" value="Genomic_DNA"/>
</dbReference>
<organism evidence="2 3">
    <name type="scientific">Scrofimicrobium canadense</name>
    <dbReference type="NCBI Taxonomy" id="2652290"/>
    <lineage>
        <taxon>Bacteria</taxon>
        <taxon>Bacillati</taxon>
        <taxon>Actinomycetota</taxon>
        <taxon>Actinomycetes</taxon>
        <taxon>Actinomycetales</taxon>
        <taxon>Actinomycetaceae</taxon>
        <taxon>Scrofimicrobium</taxon>
    </lineage>
</organism>
<feature type="domain" description="Winged helix DNA-binding" evidence="1">
    <location>
        <begin position="14"/>
        <end position="96"/>
    </location>
</feature>
<name>A0A6N7VP13_9ACTO</name>
<dbReference type="PANTHER" id="PTHR37318">
    <property type="entry name" value="BSL7504 PROTEIN"/>
    <property type="match status" value="1"/>
</dbReference>
<keyword evidence="3" id="KW-1185">Reference proteome</keyword>
<accession>A0A6N7VP13</accession>
<protein>
    <submittedName>
        <fullName evidence="2">Helix-turn-helix domain-containing protein</fullName>
    </submittedName>
</protein>
<dbReference type="Gene3D" id="1.10.10.10">
    <property type="entry name" value="Winged helix-like DNA-binding domain superfamily/Winged helix DNA-binding domain"/>
    <property type="match status" value="1"/>
</dbReference>
<dbReference type="InterPro" id="IPR027395">
    <property type="entry name" value="WH_DNA-bd_dom"/>
</dbReference>